<reference evidence="4" key="2">
    <citation type="submission" date="2020-04" db="EMBL/GenBank/DDBJ databases">
        <authorList>
            <consortium name="NCBI Genome Project"/>
        </authorList>
    </citation>
    <scope>NUCLEOTIDE SEQUENCE</scope>
    <source>
        <strain evidence="4">CBS 304.34</strain>
    </source>
</reference>
<dbReference type="AlphaFoldDB" id="A0A6A6Z4Y2"/>
<gene>
    <name evidence="2 4" type="ORF">BDZ99DRAFT_122544</name>
</gene>
<evidence type="ECO:0008006" key="5">
    <source>
        <dbReference type="Google" id="ProtNLM"/>
    </source>
</evidence>
<organism evidence="2">
    <name type="scientific">Mytilinidion resinicola</name>
    <dbReference type="NCBI Taxonomy" id="574789"/>
    <lineage>
        <taxon>Eukaryota</taxon>
        <taxon>Fungi</taxon>
        <taxon>Dikarya</taxon>
        <taxon>Ascomycota</taxon>
        <taxon>Pezizomycotina</taxon>
        <taxon>Dothideomycetes</taxon>
        <taxon>Pleosporomycetidae</taxon>
        <taxon>Mytilinidiales</taxon>
        <taxon>Mytilinidiaceae</taxon>
        <taxon>Mytilinidion</taxon>
    </lineage>
</organism>
<reference evidence="4" key="3">
    <citation type="submission" date="2025-04" db="UniProtKB">
        <authorList>
            <consortium name="RefSeq"/>
        </authorList>
    </citation>
    <scope>IDENTIFICATION</scope>
    <source>
        <strain evidence="4">CBS 304.34</strain>
    </source>
</reference>
<dbReference type="OrthoDB" id="10412997at2759"/>
<evidence type="ECO:0000256" key="1">
    <source>
        <dbReference type="SAM" id="MobiDB-lite"/>
    </source>
</evidence>
<accession>A0A6A6Z4Y2</accession>
<reference evidence="2 4" key="1">
    <citation type="journal article" date="2020" name="Stud. Mycol.">
        <title>101 Dothideomycetes genomes: a test case for predicting lifestyles and emergence of pathogens.</title>
        <authorList>
            <person name="Haridas S."/>
            <person name="Albert R."/>
            <person name="Binder M."/>
            <person name="Bloem J."/>
            <person name="Labutti K."/>
            <person name="Salamov A."/>
            <person name="Andreopoulos B."/>
            <person name="Baker S."/>
            <person name="Barry K."/>
            <person name="Bills G."/>
            <person name="Bluhm B."/>
            <person name="Cannon C."/>
            <person name="Castanera R."/>
            <person name="Culley D."/>
            <person name="Daum C."/>
            <person name="Ezra D."/>
            <person name="Gonzalez J."/>
            <person name="Henrissat B."/>
            <person name="Kuo A."/>
            <person name="Liang C."/>
            <person name="Lipzen A."/>
            <person name="Lutzoni F."/>
            <person name="Magnuson J."/>
            <person name="Mondo S."/>
            <person name="Nolan M."/>
            <person name="Ohm R."/>
            <person name="Pangilinan J."/>
            <person name="Park H.-J."/>
            <person name="Ramirez L."/>
            <person name="Alfaro M."/>
            <person name="Sun H."/>
            <person name="Tritt A."/>
            <person name="Yoshinaga Y."/>
            <person name="Zwiers L.-H."/>
            <person name="Turgeon B."/>
            <person name="Goodwin S."/>
            <person name="Spatafora J."/>
            <person name="Crous P."/>
            <person name="Grigoriev I."/>
        </authorList>
    </citation>
    <scope>NUCLEOTIDE SEQUENCE</scope>
    <source>
        <strain evidence="2 4">CBS 304.34</strain>
    </source>
</reference>
<evidence type="ECO:0000313" key="4">
    <source>
        <dbReference type="RefSeq" id="XP_033582763.1"/>
    </source>
</evidence>
<protein>
    <recommendedName>
        <fullName evidence="5">BTB domain-containing protein</fullName>
    </recommendedName>
</protein>
<evidence type="ECO:0000313" key="3">
    <source>
        <dbReference type="Proteomes" id="UP000504636"/>
    </source>
</evidence>
<name>A0A6A6Z4Y2_9PEZI</name>
<feature type="region of interest" description="Disordered" evidence="1">
    <location>
        <begin position="218"/>
        <end position="259"/>
    </location>
</feature>
<dbReference type="EMBL" id="MU003693">
    <property type="protein sequence ID" value="KAF2815799.1"/>
    <property type="molecule type" value="Genomic_DNA"/>
</dbReference>
<feature type="compositionally biased region" description="Polar residues" evidence="1">
    <location>
        <begin position="218"/>
        <end position="232"/>
    </location>
</feature>
<keyword evidence="3" id="KW-1185">Reference proteome</keyword>
<dbReference type="RefSeq" id="XP_033582763.1">
    <property type="nucleotide sequence ID" value="XM_033712537.1"/>
</dbReference>
<dbReference type="GeneID" id="54453430"/>
<proteinExistence type="predicted"/>
<sequence length="259" mass="28641">MVSGSDDQTMEEFTLHKGIAMHRSATIQQMCLMNPDAKEFKRPEWRASAFNMFMQWAYQGRFYIAFPEGPDHYDPLLKVYLLGKDLQATGLMTCTIQEMCRYSDKRRTLFSNAQIKQIYACSPPAGALRRLVVDQYVFNGDATQIDSNTEASVPKQFLGDLTRRALGKEKIKDDPCTRPENYIAKGLDLLEVQTNDANPQPRVASVNSSATTLSTLLAGSSRANPPSCTNDPRSLPSGGARPGAQDLPFSVGSDEESDA</sequence>
<dbReference type="Proteomes" id="UP000504636">
    <property type="component" value="Unplaced"/>
</dbReference>
<evidence type="ECO:0000313" key="2">
    <source>
        <dbReference type="EMBL" id="KAF2815799.1"/>
    </source>
</evidence>